<evidence type="ECO:0000259" key="1">
    <source>
        <dbReference type="Pfam" id="PF05448"/>
    </source>
</evidence>
<accession>W0JSJ6</accession>
<dbReference type="Pfam" id="PF05448">
    <property type="entry name" value="AXE1"/>
    <property type="match status" value="1"/>
</dbReference>
<feature type="domain" description="Acetyl xylan esterase" evidence="1">
    <location>
        <begin position="19"/>
        <end position="85"/>
    </location>
</feature>
<proteinExistence type="predicted"/>
<protein>
    <recommendedName>
        <fullName evidence="1">Acetyl xylan esterase domain-containing protein</fullName>
    </recommendedName>
</protein>
<dbReference type="SUPFAM" id="SSF53474">
    <property type="entry name" value="alpha/beta-Hydrolases"/>
    <property type="match status" value="1"/>
</dbReference>
<keyword evidence="2" id="KW-0614">Plasmid</keyword>
<evidence type="ECO:0000313" key="3">
    <source>
        <dbReference type="Proteomes" id="UP000019024"/>
    </source>
</evidence>
<dbReference type="Gene3D" id="3.40.50.1820">
    <property type="entry name" value="alpha/beta hydrolase"/>
    <property type="match status" value="1"/>
</dbReference>
<organism evidence="2 3">
    <name type="scientific">Halostagnicola larsenii XH-48</name>
    <dbReference type="NCBI Taxonomy" id="797299"/>
    <lineage>
        <taxon>Archaea</taxon>
        <taxon>Methanobacteriati</taxon>
        <taxon>Methanobacteriota</taxon>
        <taxon>Stenosarchaea group</taxon>
        <taxon>Halobacteria</taxon>
        <taxon>Halobacteriales</taxon>
        <taxon>Natrialbaceae</taxon>
        <taxon>Halostagnicola</taxon>
    </lineage>
</organism>
<sequence>MQKISQLFGRTLAGERTWDVLRLVDFVENEEILDDSRIAITGHSGGAAVSMFAAALDERLSPVALNAYFCTFKDSIIAIDHCECNYVPGIFRLGEMWDIAGAIAPRQLTIATGDEDPIFPINGTKRAFSRLEQIYLNAGAEDACELFVGSGAHRYYPKGVWPTIEKHL</sequence>
<gene>
    <name evidence="2" type="ORF">HALLA_04425</name>
</gene>
<dbReference type="Proteomes" id="UP000019024">
    <property type="component" value="Plasmid unnamed"/>
</dbReference>
<dbReference type="PANTHER" id="PTHR47381">
    <property type="entry name" value="ALPHA/BETA-HYDROLASES SUPERFAMILY PROTEIN"/>
    <property type="match status" value="1"/>
</dbReference>
<keyword evidence="3" id="KW-1185">Reference proteome</keyword>
<dbReference type="EMBL" id="CP007056">
    <property type="protein sequence ID" value="AHG01651.1"/>
    <property type="molecule type" value="Genomic_DNA"/>
</dbReference>
<dbReference type="eggNOG" id="arCOG01661">
    <property type="taxonomic scope" value="Archaea"/>
</dbReference>
<dbReference type="InterPro" id="IPR029058">
    <property type="entry name" value="AB_hydrolase_fold"/>
</dbReference>
<geneLocation type="plasmid" evidence="2">
    <name>unnamed</name>
</geneLocation>
<dbReference type="KEGG" id="hlr:HALLA_04425"/>
<dbReference type="AlphaFoldDB" id="W0JSJ6"/>
<name>W0JSJ6_9EURY</name>
<reference evidence="2 3" key="1">
    <citation type="submission" date="2014-01" db="EMBL/GenBank/DDBJ databases">
        <authorList>
            <consortium name="DOE Joint Genome Institute"/>
            <person name="Anderson I."/>
            <person name="Huntemann M."/>
            <person name="Han J."/>
            <person name="Chen A."/>
            <person name="Kyrpides N."/>
            <person name="Mavromatis K."/>
            <person name="Markowitz V."/>
            <person name="Palaniappan K."/>
            <person name="Ivanova N."/>
            <person name="Schaumberg A."/>
            <person name="Pati A."/>
            <person name="Liolios K."/>
            <person name="Nordberg H.P."/>
            <person name="Cantor M.N."/>
            <person name="Hua S.X."/>
            <person name="Woyke T."/>
        </authorList>
    </citation>
    <scope>NUCLEOTIDE SEQUENCE [LARGE SCALE GENOMIC DNA]</scope>
    <source>
        <strain evidence="2 3">XH-48</strain>
        <plasmid evidence="3">1</plasmid>
    </source>
</reference>
<dbReference type="InterPro" id="IPR008391">
    <property type="entry name" value="AXE1_dom"/>
</dbReference>
<evidence type="ECO:0000313" key="2">
    <source>
        <dbReference type="EMBL" id="AHG01651.1"/>
    </source>
</evidence>
<dbReference type="HOGENOM" id="CLU_1582858_0_0_2"/>
<dbReference type="PANTHER" id="PTHR47381:SF3">
    <property type="entry name" value="ALPHA_BETA-HYDROLASES SUPERFAMILY PROTEIN"/>
    <property type="match status" value="1"/>
</dbReference>